<organism evidence="1 2">
    <name type="scientific">Labilithrix luteola</name>
    <dbReference type="NCBI Taxonomy" id="1391654"/>
    <lineage>
        <taxon>Bacteria</taxon>
        <taxon>Pseudomonadati</taxon>
        <taxon>Myxococcota</taxon>
        <taxon>Polyangia</taxon>
        <taxon>Polyangiales</taxon>
        <taxon>Labilitrichaceae</taxon>
        <taxon>Labilithrix</taxon>
    </lineage>
</organism>
<evidence type="ECO:0000313" key="1">
    <source>
        <dbReference type="EMBL" id="AKU96618.1"/>
    </source>
</evidence>
<dbReference type="AlphaFoldDB" id="A0A0K1PSV6"/>
<accession>A0A0K1PSV6</accession>
<dbReference type="Proteomes" id="UP000064967">
    <property type="component" value="Chromosome"/>
</dbReference>
<gene>
    <name evidence="1" type="ORF">AKJ09_03282</name>
</gene>
<protein>
    <submittedName>
        <fullName evidence="1">Uncharacterized protein</fullName>
    </submittedName>
</protein>
<proteinExistence type="predicted"/>
<name>A0A0K1PSV6_9BACT</name>
<reference evidence="1 2" key="1">
    <citation type="submission" date="2015-08" db="EMBL/GenBank/DDBJ databases">
        <authorList>
            <person name="Babu N.S."/>
            <person name="Beckwith C.J."/>
            <person name="Beseler K.G."/>
            <person name="Brison A."/>
            <person name="Carone J.V."/>
            <person name="Caskin T.P."/>
            <person name="Diamond M."/>
            <person name="Durham M.E."/>
            <person name="Foxe J.M."/>
            <person name="Go M."/>
            <person name="Henderson B.A."/>
            <person name="Jones I.B."/>
            <person name="McGettigan J.A."/>
            <person name="Micheletti S.J."/>
            <person name="Nasrallah M.E."/>
            <person name="Ortiz D."/>
            <person name="Piller C.R."/>
            <person name="Privatt S.R."/>
            <person name="Schneider S.L."/>
            <person name="Sharp S."/>
            <person name="Smith T.C."/>
            <person name="Stanton J.D."/>
            <person name="Ullery H.E."/>
            <person name="Wilson R.J."/>
            <person name="Serrano M.G."/>
            <person name="Buck G."/>
            <person name="Lee V."/>
            <person name="Wang Y."/>
            <person name="Carvalho R."/>
            <person name="Voegtly L."/>
            <person name="Shi R."/>
            <person name="Duckworth R."/>
            <person name="Johnson A."/>
            <person name="Loviza R."/>
            <person name="Walstead R."/>
            <person name="Shah Z."/>
            <person name="Kiflezghi M."/>
            <person name="Wade K."/>
            <person name="Ball S.L."/>
            <person name="Bradley K.W."/>
            <person name="Asai D.J."/>
            <person name="Bowman C.A."/>
            <person name="Russell D.A."/>
            <person name="Pope W.H."/>
            <person name="Jacobs-Sera D."/>
            <person name="Hendrix R.W."/>
            <person name="Hatfull G.F."/>
        </authorList>
    </citation>
    <scope>NUCLEOTIDE SEQUENCE [LARGE SCALE GENOMIC DNA]</scope>
    <source>
        <strain evidence="1 2">DSM 27648</strain>
    </source>
</reference>
<dbReference type="STRING" id="1391654.AKJ09_03282"/>
<sequence>MDGNCFPARGHAERTSFVATRETVLVTSGVHVRPAPCPGLDRPCAGKDNGRARRQCLSMLARRERHERHDSEKRCCCGAGVRVT</sequence>
<dbReference type="KEGG" id="llu:AKJ09_03282"/>
<evidence type="ECO:0000313" key="2">
    <source>
        <dbReference type="Proteomes" id="UP000064967"/>
    </source>
</evidence>
<dbReference type="EMBL" id="CP012333">
    <property type="protein sequence ID" value="AKU96618.1"/>
    <property type="molecule type" value="Genomic_DNA"/>
</dbReference>
<keyword evidence="2" id="KW-1185">Reference proteome</keyword>